<dbReference type="RefSeq" id="WP_124977757.1">
    <property type="nucleotide sequence ID" value="NZ_BDQK01000001.1"/>
</dbReference>
<evidence type="ECO:0000313" key="1">
    <source>
        <dbReference type="EMBL" id="GBF79250.1"/>
    </source>
</evidence>
<dbReference type="AlphaFoldDB" id="A0A401IDJ8"/>
<dbReference type="EMBL" id="BDQK01000001">
    <property type="protein sequence ID" value="GBF79250.1"/>
    <property type="molecule type" value="Genomic_DNA"/>
</dbReference>
<name>A0A401IDJ8_APHSA</name>
<protein>
    <submittedName>
        <fullName evidence="1">Multidrug ABC transporter ATPase</fullName>
    </submittedName>
</protein>
<dbReference type="Proteomes" id="UP000287247">
    <property type="component" value="Unassembled WGS sequence"/>
</dbReference>
<keyword evidence="2" id="KW-1185">Reference proteome</keyword>
<sequence length="71" mass="8088">MNTKLVVSLIQIIQSLSEEESTLLEQKLADKISYSSAKEIENLVQIGGAFDFLYDEPDIYTLEDGEPIQWH</sequence>
<gene>
    <name evidence="1" type="ORF">AsFPU1_0643</name>
</gene>
<organism evidence="1 2">
    <name type="scientific">Aphanothece sacrum FPU1</name>
    <dbReference type="NCBI Taxonomy" id="1920663"/>
    <lineage>
        <taxon>Bacteria</taxon>
        <taxon>Bacillati</taxon>
        <taxon>Cyanobacteriota</taxon>
        <taxon>Cyanophyceae</taxon>
        <taxon>Oscillatoriophycideae</taxon>
        <taxon>Chroococcales</taxon>
        <taxon>Aphanothecaceae</taxon>
        <taxon>Aphanothece</taxon>
    </lineage>
</organism>
<reference evidence="2" key="1">
    <citation type="submission" date="2017-05" db="EMBL/GenBank/DDBJ databases">
        <title>Physiological properties and genetic analysis related to exopolysaccharide production of fresh-water unicellular cyanobacterium Aphanothece sacrum, Suizenji Nori, that has been cultured as a food source in Japan.</title>
        <authorList>
            <person name="Kanesaki Y."/>
            <person name="Yoshikawa S."/>
            <person name="Ohki K."/>
        </authorList>
    </citation>
    <scope>NUCLEOTIDE SEQUENCE [LARGE SCALE GENOMIC DNA]</scope>
    <source>
        <strain evidence="2">FPU1</strain>
    </source>
</reference>
<dbReference type="OrthoDB" id="532744at2"/>
<proteinExistence type="predicted"/>
<comment type="caution">
    <text evidence="1">The sequence shown here is derived from an EMBL/GenBank/DDBJ whole genome shotgun (WGS) entry which is preliminary data.</text>
</comment>
<evidence type="ECO:0000313" key="2">
    <source>
        <dbReference type="Proteomes" id="UP000287247"/>
    </source>
</evidence>
<accession>A0A401IDJ8</accession>